<evidence type="ECO:0000313" key="4">
    <source>
        <dbReference type="Proteomes" id="UP000193307"/>
    </source>
</evidence>
<proteinExistence type="predicted"/>
<evidence type="ECO:0000313" key="3">
    <source>
        <dbReference type="EMBL" id="SLN25356.1"/>
    </source>
</evidence>
<dbReference type="RefSeq" id="WP_085847778.1">
    <property type="nucleotide sequence ID" value="NZ_FNZV01000002.1"/>
</dbReference>
<dbReference type="CDD" id="cd04182">
    <property type="entry name" value="GT_2_like_f"/>
    <property type="match status" value="1"/>
</dbReference>
<dbReference type="OrthoDB" id="9779263at2"/>
<dbReference type="InterPro" id="IPR029044">
    <property type="entry name" value="Nucleotide-diphossugar_trans"/>
</dbReference>
<protein>
    <submittedName>
        <fullName evidence="3">Purine catabolism protein PucB</fullName>
    </submittedName>
</protein>
<evidence type="ECO:0000256" key="1">
    <source>
        <dbReference type="ARBA" id="ARBA00022842"/>
    </source>
</evidence>
<dbReference type="SUPFAM" id="SSF53448">
    <property type="entry name" value="Nucleotide-diphospho-sugar transferases"/>
    <property type="match status" value="1"/>
</dbReference>
<dbReference type="GO" id="GO:0016779">
    <property type="term" value="F:nucleotidyltransferase activity"/>
    <property type="evidence" value="ECO:0007669"/>
    <property type="project" value="UniProtKB-ARBA"/>
</dbReference>
<evidence type="ECO:0000259" key="2">
    <source>
        <dbReference type="Pfam" id="PF12804"/>
    </source>
</evidence>
<gene>
    <name evidence="3" type="primary">pucB</name>
    <name evidence="3" type="ORF">PAM7971_00886</name>
</gene>
<dbReference type="EMBL" id="FWFW01000002">
    <property type="protein sequence ID" value="SLN25356.1"/>
    <property type="molecule type" value="Genomic_DNA"/>
</dbReference>
<dbReference type="PANTHER" id="PTHR43777:SF1">
    <property type="entry name" value="MOLYBDENUM COFACTOR CYTIDYLYLTRANSFERASE"/>
    <property type="match status" value="1"/>
</dbReference>
<name>A0A1Y5RTW3_9RHOB</name>
<accession>A0A1Y5RTW3</accession>
<organism evidence="3 4">
    <name type="scientific">Pacificibacter marinus</name>
    <dbReference type="NCBI Taxonomy" id="658057"/>
    <lineage>
        <taxon>Bacteria</taxon>
        <taxon>Pseudomonadati</taxon>
        <taxon>Pseudomonadota</taxon>
        <taxon>Alphaproteobacteria</taxon>
        <taxon>Rhodobacterales</taxon>
        <taxon>Roseobacteraceae</taxon>
        <taxon>Pacificibacter</taxon>
    </lineage>
</organism>
<dbReference type="InterPro" id="IPR025877">
    <property type="entry name" value="MobA-like_NTP_Trfase"/>
</dbReference>
<keyword evidence="1" id="KW-0460">Magnesium</keyword>
<sequence>MRVGLVLAAGHSRRFGVDDKLLAHLNGRRLCSYAFETLSTLGLDASLACVQSDQVAEIANAAGIEVLHVPEGAQQSDSIRIGVCEAKARGATQVLIMLADMPYVPAAHMAALFEMAHTMAAASRFGDQTLPPAVFPASYFVELMALKGDQGAGRVIKALPEKQILSLPAHALLDIDTLCDLRLAHRT</sequence>
<dbReference type="Gene3D" id="3.90.550.10">
    <property type="entry name" value="Spore Coat Polysaccharide Biosynthesis Protein SpsA, Chain A"/>
    <property type="match status" value="1"/>
</dbReference>
<dbReference type="Pfam" id="PF12804">
    <property type="entry name" value="NTP_transf_3"/>
    <property type="match status" value="1"/>
</dbReference>
<dbReference type="STRING" id="658057.SAMN04488032_102200"/>
<dbReference type="Proteomes" id="UP000193307">
    <property type="component" value="Unassembled WGS sequence"/>
</dbReference>
<dbReference type="AlphaFoldDB" id="A0A1Y5RTW3"/>
<reference evidence="3 4" key="1">
    <citation type="submission" date="2017-03" db="EMBL/GenBank/DDBJ databases">
        <authorList>
            <person name="Afonso C.L."/>
            <person name="Miller P.J."/>
            <person name="Scott M.A."/>
            <person name="Spackman E."/>
            <person name="Goraichik I."/>
            <person name="Dimitrov K.M."/>
            <person name="Suarez D.L."/>
            <person name="Swayne D.E."/>
        </authorList>
    </citation>
    <scope>NUCLEOTIDE SEQUENCE [LARGE SCALE GENOMIC DNA]</scope>
    <source>
        <strain evidence="3 4">CECT 7971</strain>
    </source>
</reference>
<keyword evidence="4" id="KW-1185">Reference proteome</keyword>
<dbReference type="PANTHER" id="PTHR43777">
    <property type="entry name" value="MOLYBDENUM COFACTOR CYTIDYLYLTRANSFERASE"/>
    <property type="match status" value="1"/>
</dbReference>
<feature type="domain" description="MobA-like NTP transferase" evidence="2">
    <location>
        <begin position="4"/>
        <end position="159"/>
    </location>
</feature>